<organism evidence="2 3">
    <name type="scientific">Glossina pallidipes</name>
    <name type="common">Tsetse fly</name>
    <dbReference type="NCBI Taxonomy" id="7398"/>
    <lineage>
        <taxon>Eukaryota</taxon>
        <taxon>Metazoa</taxon>
        <taxon>Ecdysozoa</taxon>
        <taxon>Arthropoda</taxon>
        <taxon>Hexapoda</taxon>
        <taxon>Insecta</taxon>
        <taxon>Pterygota</taxon>
        <taxon>Neoptera</taxon>
        <taxon>Endopterygota</taxon>
        <taxon>Diptera</taxon>
        <taxon>Brachycera</taxon>
        <taxon>Muscomorpha</taxon>
        <taxon>Hippoboscoidea</taxon>
        <taxon>Glossinidae</taxon>
        <taxon>Glossina</taxon>
    </lineage>
</organism>
<accession>A0A1B0AD38</accession>
<sequence>MPNSSFPLAMEIICHNPAAIASNEAGTAAVKSNRGRPDDFASPSKAMRSSHQHMLIIQTSSKSSNVAATSSQLTSLASLPLDIPSNSSRMAPIKGYLTWPPHTSPLKSSISMVHTIAPPNPFALIQFIFERMERSSSKPTH</sequence>
<evidence type="ECO:0000256" key="1">
    <source>
        <dbReference type="SAM" id="MobiDB-lite"/>
    </source>
</evidence>
<protein>
    <submittedName>
        <fullName evidence="2">Uncharacterized protein</fullName>
    </submittedName>
</protein>
<evidence type="ECO:0000313" key="3">
    <source>
        <dbReference type="Proteomes" id="UP000092445"/>
    </source>
</evidence>
<proteinExistence type="predicted"/>
<keyword evidence="3" id="KW-1185">Reference proteome</keyword>
<dbReference type="EnsemblMetazoa" id="GPAI041748-RA">
    <property type="protein sequence ID" value="GPAI041748-PA"/>
    <property type="gene ID" value="GPAI041748"/>
</dbReference>
<name>A0A1B0AD38_GLOPL</name>
<feature type="region of interest" description="Disordered" evidence="1">
    <location>
        <begin position="25"/>
        <end position="51"/>
    </location>
</feature>
<dbReference type="VEuPathDB" id="VectorBase:GPAI041748"/>
<reference evidence="3" key="1">
    <citation type="submission" date="2014-03" db="EMBL/GenBank/DDBJ databases">
        <authorList>
            <person name="Aksoy S."/>
            <person name="Warren W."/>
            <person name="Wilson R.K."/>
        </authorList>
    </citation>
    <scope>NUCLEOTIDE SEQUENCE [LARGE SCALE GENOMIC DNA]</scope>
    <source>
        <strain evidence="3">IAEA</strain>
    </source>
</reference>
<dbReference type="AlphaFoldDB" id="A0A1B0AD38"/>
<reference evidence="2" key="2">
    <citation type="submission" date="2020-05" db="UniProtKB">
        <authorList>
            <consortium name="EnsemblMetazoa"/>
        </authorList>
    </citation>
    <scope>IDENTIFICATION</scope>
    <source>
        <strain evidence="2">IAEA</strain>
    </source>
</reference>
<dbReference type="Proteomes" id="UP000092445">
    <property type="component" value="Unassembled WGS sequence"/>
</dbReference>
<evidence type="ECO:0000313" key="2">
    <source>
        <dbReference type="EnsemblMetazoa" id="GPAI041748-PA"/>
    </source>
</evidence>